<evidence type="ECO:0000256" key="2">
    <source>
        <dbReference type="ARBA" id="ARBA00022649"/>
    </source>
</evidence>
<dbReference type="InterPro" id="IPR003477">
    <property type="entry name" value="PemK-like"/>
</dbReference>
<dbReference type="Gene3D" id="2.30.30.110">
    <property type="match status" value="1"/>
</dbReference>
<proteinExistence type="inferred from homology"/>
<comment type="similarity">
    <text evidence="1">Belongs to the PemK/MazF family.</text>
</comment>
<dbReference type="EMBL" id="JACJTA010000047">
    <property type="protein sequence ID" value="MBD2606773.1"/>
    <property type="molecule type" value="Genomic_DNA"/>
</dbReference>
<dbReference type="Pfam" id="PF02452">
    <property type="entry name" value="PemK_toxin"/>
    <property type="match status" value="1"/>
</dbReference>
<keyword evidence="4" id="KW-1185">Reference proteome</keyword>
<accession>A0ABR8GUE2</accession>
<evidence type="ECO:0000256" key="1">
    <source>
        <dbReference type="ARBA" id="ARBA00007521"/>
    </source>
</evidence>
<gene>
    <name evidence="3" type="ORF">H6G81_20100</name>
</gene>
<protein>
    <submittedName>
        <fullName evidence="3">Type II toxin-antitoxin system PemK/MazF family toxin</fullName>
    </submittedName>
</protein>
<name>A0ABR8GUE2_9CYAN</name>
<evidence type="ECO:0000313" key="4">
    <source>
        <dbReference type="Proteomes" id="UP000660380"/>
    </source>
</evidence>
<reference evidence="3 4" key="1">
    <citation type="journal article" date="2020" name="ISME J.">
        <title>Comparative genomics reveals insights into cyanobacterial evolution and habitat adaptation.</title>
        <authorList>
            <person name="Chen M.Y."/>
            <person name="Teng W.K."/>
            <person name="Zhao L."/>
            <person name="Hu C.X."/>
            <person name="Zhou Y.K."/>
            <person name="Han B.P."/>
            <person name="Song L.R."/>
            <person name="Shu W.S."/>
        </authorList>
    </citation>
    <scope>NUCLEOTIDE SEQUENCE [LARGE SCALE GENOMIC DNA]</scope>
    <source>
        <strain evidence="3 4">FACHB-248</strain>
    </source>
</reference>
<evidence type="ECO:0000313" key="3">
    <source>
        <dbReference type="EMBL" id="MBD2606773.1"/>
    </source>
</evidence>
<organism evidence="3 4">
    <name type="scientific">Scytonema hofmannii FACHB-248</name>
    <dbReference type="NCBI Taxonomy" id="1842502"/>
    <lineage>
        <taxon>Bacteria</taxon>
        <taxon>Bacillati</taxon>
        <taxon>Cyanobacteriota</taxon>
        <taxon>Cyanophyceae</taxon>
        <taxon>Nostocales</taxon>
        <taxon>Scytonemataceae</taxon>
        <taxon>Scytonema</taxon>
    </lineage>
</organism>
<dbReference type="InterPro" id="IPR011067">
    <property type="entry name" value="Plasmid_toxin/cell-grow_inhib"/>
</dbReference>
<comment type="caution">
    <text evidence="3">The sequence shown here is derived from an EMBL/GenBank/DDBJ whole genome shotgun (WGS) entry which is preliminary data.</text>
</comment>
<dbReference type="SUPFAM" id="SSF50118">
    <property type="entry name" value="Cell growth inhibitor/plasmid maintenance toxic component"/>
    <property type="match status" value="1"/>
</dbReference>
<sequence>MTNYKFGDVILVPFPFTDQTTTKKRPSVVVSSTDYQRQRSDLILIAVTSIANPVTSFAEMTITEWKAAGLLKPSIIKPVLTTIDKMLVIKKLGELQEVDAQALHNLLQIILGG</sequence>
<dbReference type="RefSeq" id="WP_029634231.1">
    <property type="nucleotide sequence ID" value="NZ_JACJTA010000047.1"/>
</dbReference>
<dbReference type="Proteomes" id="UP000660380">
    <property type="component" value="Unassembled WGS sequence"/>
</dbReference>
<keyword evidence="2" id="KW-1277">Toxin-antitoxin system</keyword>